<feature type="binding site" evidence="2">
    <location>
        <position position="362"/>
    </location>
    <ligand>
        <name>Mn(2+)</name>
        <dbReference type="ChEBI" id="CHEBI:29035"/>
        <label>2</label>
    </ligand>
</feature>
<dbReference type="OrthoDB" id="9776731at2"/>
<dbReference type="Pfam" id="PF01546">
    <property type="entry name" value="Peptidase_M20"/>
    <property type="match status" value="1"/>
</dbReference>
<accession>A0A2T0BNJ1</accession>
<dbReference type="Pfam" id="PF07687">
    <property type="entry name" value="M20_dimer"/>
    <property type="match status" value="1"/>
</dbReference>
<dbReference type="Proteomes" id="UP000237798">
    <property type="component" value="Unassembled WGS sequence"/>
</dbReference>
<protein>
    <submittedName>
        <fullName evidence="4">Putative hydrolase YxeP</fullName>
        <ecNumber evidence="4">3.-.-.-</ecNumber>
    </submittedName>
</protein>
<evidence type="ECO:0000256" key="1">
    <source>
        <dbReference type="ARBA" id="ARBA00022801"/>
    </source>
</evidence>
<evidence type="ECO:0000313" key="4">
    <source>
        <dbReference type="EMBL" id="PRR85441.1"/>
    </source>
</evidence>
<comment type="caution">
    <text evidence="4">The sequence shown here is derived from an EMBL/GenBank/DDBJ whole genome shotgun (WGS) entry which is preliminary data.</text>
</comment>
<gene>
    <name evidence="4" type="primary">yxeP_5</name>
    <name evidence="4" type="ORF">CLLU_16220</name>
</gene>
<dbReference type="Gene3D" id="3.40.630.10">
    <property type="entry name" value="Zn peptidases"/>
    <property type="match status" value="1"/>
</dbReference>
<organism evidence="4 5">
    <name type="scientific">Clostridium luticellarii</name>
    <dbReference type="NCBI Taxonomy" id="1691940"/>
    <lineage>
        <taxon>Bacteria</taxon>
        <taxon>Bacillati</taxon>
        <taxon>Bacillota</taxon>
        <taxon>Clostridia</taxon>
        <taxon>Eubacteriales</taxon>
        <taxon>Clostridiaceae</taxon>
        <taxon>Clostridium</taxon>
    </lineage>
</organism>
<dbReference type="EMBL" id="PVXP01000017">
    <property type="protein sequence ID" value="PRR85441.1"/>
    <property type="molecule type" value="Genomic_DNA"/>
</dbReference>
<dbReference type="Gene3D" id="3.30.70.360">
    <property type="match status" value="1"/>
</dbReference>
<dbReference type="InterPro" id="IPR002933">
    <property type="entry name" value="Peptidase_M20"/>
</dbReference>
<dbReference type="PIRSF" id="PIRSF005962">
    <property type="entry name" value="Pept_M20D_amidohydro"/>
    <property type="match status" value="1"/>
</dbReference>
<dbReference type="AlphaFoldDB" id="A0A2T0BNJ1"/>
<reference evidence="4 5" key="1">
    <citation type="submission" date="2018-03" db="EMBL/GenBank/DDBJ databases">
        <title>Genome sequence of Clostridium luticellarii DSM 29923.</title>
        <authorList>
            <person name="Poehlein A."/>
            <person name="Daniel R."/>
        </authorList>
    </citation>
    <scope>NUCLEOTIDE SEQUENCE [LARGE SCALE GENOMIC DNA]</scope>
    <source>
        <strain evidence="4 5">DSM 29923</strain>
    </source>
</reference>
<dbReference type="SUPFAM" id="SSF53187">
    <property type="entry name" value="Zn-dependent exopeptidases"/>
    <property type="match status" value="1"/>
</dbReference>
<proteinExistence type="predicted"/>
<dbReference type="InterPro" id="IPR011650">
    <property type="entry name" value="Peptidase_M20_dimer"/>
</dbReference>
<name>A0A2T0BNJ1_9CLOT</name>
<dbReference type="PANTHER" id="PTHR11014">
    <property type="entry name" value="PEPTIDASE M20 FAMILY MEMBER"/>
    <property type="match status" value="1"/>
</dbReference>
<evidence type="ECO:0000256" key="2">
    <source>
        <dbReference type="PIRSR" id="PIRSR005962-1"/>
    </source>
</evidence>
<dbReference type="RefSeq" id="WP_158255908.1">
    <property type="nucleotide sequence ID" value="NZ_PVXP01000017.1"/>
</dbReference>
<dbReference type="NCBIfam" id="TIGR01891">
    <property type="entry name" value="amidohydrolases"/>
    <property type="match status" value="1"/>
</dbReference>
<dbReference type="PANTHER" id="PTHR11014:SF63">
    <property type="entry name" value="METALLOPEPTIDASE, PUTATIVE (AFU_ORTHOLOGUE AFUA_6G09600)-RELATED"/>
    <property type="match status" value="1"/>
</dbReference>
<keyword evidence="2" id="KW-0479">Metal-binding</keyword>
<dbReference type="InterPro" id="IPR017439">
    <property type="entry name" value="Amidohydrolase"/>
</dbReference>
<feature type="binding site" evidence="2">
    <location>
        <position position="137"/>
    </location>
    <ligand>
        <name>Mn(2+)</name>
        <dbReference type="ChEBI" id="CHEBI:29035"/>
        <label>2</label>
    </ligand>
</feature>
<dbReference type="FunFam" id="3.30.70.360:FF:000001">
    <property type="entry name" value="N-acetyldiaminopimelate deacetylase"/>
    <property type="match status" value="1"/>
</dbReference>
<dbReference type="GO" id="GO:0050118">
    <property type="term" value="F:N-acetyldiaminopimelate deacetylase activity"/>
    <property type="evidence" value="ECO:0007669"/>
    <property type="project" value="UniProtKB-ARBA"/>
</dbReference>
<comment type="cofactor">
    <cofactor evidence="2">
        <name>Mn(2+)</name>
        <dbReference type="ChEBI" id="CHEBI:29035"/>
    </cofactor>
    <text evidence="2">The Mn(2+) ion enhances activity.</text>
</comment>
<dbReference type="InterPro" id="IPR036264">
    <property type="entry name" value="Bact_exopeptidase_dim_dom"/>
</dbReference>
<evidence type="ECO:0000313" key="5">
    <source>
        <dbReference type="Proteomes" id="UP000237798"/>
    </source>
</evidence>
<dbReference type="SUPFAM" id="SSF55031">
    <property type="entry name" value="Bacterial exopeptidase dimerisation domain"/>
    <property type="match status" value="1"/>
</dbReference>
<sequence length="390" mass="42247">MFTDKYESYVIKLRREFHEKPELSGEEKNTSQRIVRELESMDIPYEIVGKYGIIATLNGSREGRTLALRADMDALPIKENNKNLVKDKIVVSKVDGAAHVCGHDAHMSMLLGAVRSLVEIKNNLSGRILFCFEQGEENGYGIQDMLQGLEGKRIDGVWGIHMCPDLPTGTLSVEGGNRMSSAAGFNVTIVGKGGHASRPDLCIDPIECTAHVILGLSSILSREIKPSEPGVVTVGKLRAGDVGNVIPEIAEFSGTIRFFSSKVGNKIKEAFTRIVNNTAAAHGCSAKIEFRGAQPTVAVVNDSKLSILAANAVKKAVGRKYLTTHEPFMASDSMSRYLNKYSGVYAFLGINNKELGTGAGLHNPNFDIDEACLKNGVAVTVQFALDFLNS</sequence>
<dbReference type="EC" id="3.-.-.-" evidence="4"/>
<feature type="binding site" evidence="2">
    <location>
        <position position="101"/>
    </location>
    <ligand>
        <name>Mn(2+)</name>
        <dbReference type="ChEBI" id="CHEBI:29035"/>
        <label>2</label>
    </ligand>
</feature>
<feature type="binding site" evidence="2">
    <location>
        <position position="161"/>
    </location>
    <ligand>
        <name>Mn(2+)</name>
        <dbReference type="ChEBI" id="CHEBI:29035"/>
        <label>2</label>
    </ligand>
</feature>
<keyword evidence="2" id="KW-0464">Manganese</keyword>
<evidence type="ECO:0000259" key="3">
    <source>
        <dbReference type="Pfam" id="PF07687"/>
    </source>
</evidence>
<dbReference type="GO" id="GO:0046872">
    <property type="term" value="F:metal ion binding"/>
    <property type="evidence" value="ECO:0007669"/>
    <property type="project" value="UniProtKB-KW"/>
</dbReference>
<keyword evidence="5" id="KW-1185">Reference proteome</keyword>
<feature type="binding site" evidence="2">
    <location>
        <position position="103"/>
    </location>
    <ligand>
        <name>Mn(2+)</name>
        <dbReference type="ChEBI" id="CHEBI:29035"/>
        <label>2</label>
    </ligand>
</feature>
<keyword evidence="1 4" id="KW-0378">Hydrolase</keyword>
<dbReference type="GO" id="GO:0019877">
    <property type="term" value="P:diaminopimelate biosynthetic process"/>
    <property type="evidence" value="ECO:0007669"/>
    <property type="project" value="UniProtKB-ARBA"/>
</dbReference>
<feature type="domain" description="Peptidase M20 dimerisation" evidence="3">
    <location>
        <begin position="181"/>
        <end position="280"/>
    </location>
</feature>